<evidence type="ECO:0000313" key="2">
    <source>
        <dbReference type="Proteomes" id="UP000666562"/>
    </source>
</evidence>
<evidence type="ECO:0000313" key="1">
    <source>
        <dbReference type="EMBL" id="MBO8223099.1"/>
    </source>
</evidence>
<accession>A0A8I2BKJ2</accession>
<reference evidence="1" key="1">
    <citation type="submission" date="2020-03" db="EMBL/GenBank/DDBJ databases">
        <title>Genome differentiation and subclade ecological adaptation of Prochlorococcus HLII clade in the global ocean.</title>
        <authorList>
            <person name="Yan W."/>
            <person name="Fen X."/>
            <person name="Zhang W."/>
        </authorList>
    </citation>
    <scope>NUCLEOTIDE SEQUENCE</scope>
    <source>
        <strain evidence="1">XMU1401</strain>
    </source>
</reference>
<gene>
    <name evidence="1" type="ORF">HA142_06190</name>
</gene>
<name>A0A8I2BKJ2_PROMR</name>
<organism evidence="1 2">
    <name type="scientific">Prochlorococcus marinus str. XMU1401</name>
    <dbReference type="NCBI Taxonomy" id="2052594"/>
    <lineage>
        <taxon>Bacteria</taxon>
        <taxon>Bacillati</taxon>
        <taxon>Cyanobacteriota</taxon>
        <taxon>Cyanophyceae</taxon>
        <taxon>Synechococcales</taxon>
        <taxon>Prochlorococcaceae</taxon>
        <taxon>Prochlorococcus</taxon>
    </lineage>
</organism>
<sequence>MSGSVLEFITQTIYFDKEKYSKKEIDQATKVHKNPDPFVGFTQFPGTMEWKLEWVECSDGYLGREILFTFLWDKDDEFNLWLENNGISIEEESLSFIILCNFMSIEIGDDDLAYENAYNSAIPIEE</sequence>
<proteinExistence type="predicted"/>
<comment type="caution">
    <text evidence="1">The sequence shown here is derived from an EMBL/GenBank/DDBJ whole genome shotgun (WGS) entry which is preliminary data.</text>
</comment>
<protein>
    <submittedName>
        <fullName evidence="1">Uncharacterized protein</fullName>
    </submittedName>
</protein>
<dbReference type="RefSeq" id="WP_209044430.1">
    <property type="nucleotide sequence ID" value="NZ_JAAORC010000002.1"/>
</dbReference>
<dbReference type="AlphaFoldDB" id="A0A8I2BKJ2"/>
<dbReference type="Proteomes" id="UP000666562">
    <property type="component" value="Unassembled WGS sequence"/>
</dbReference>
<dbReference type="EMBL" id="JAAORC010000002">
    <property type="protein sequence ID" value="MBO8223099.1"/>
    <property type="molecule type" value="Genomic_DNA"/>
</dbReference>